<reference evidence="2 3" key="1">
    <citation type="submission" date="2020-08" db="EMBL/GenBank/DDBJ databases">
        <title>Genomic Encyclopedia of Type Strains, Phase IV (KMG-IV): sequencing the most valuable type-strain genomes for metagenomic binning, comparative biology and taxonomic classification.</title>
        <authorList>
            <person name="Goeker M."/>
        </authorList>
    </citation>
    <scope>NUCLEOTIDE SEQUENCE [LARGE SCALE GENOMIC DNA]</scope>
    <source>
        <strain evidence="2 3">YC6886</strain>
    </source>
</reference>
<dbReference type="Gene3D" id="1.10.760.10">
    <property type="entry name" value="Cytochrome c-like domain"/>
    <property type="match status" value="1"/>
</dbReference>
<dbReference type="SUPFAM" id="SSF46626">
    <property type="entry name" value="Cytochrome c"/>
    <property type="match status" value="1"/>
</dbReference>
<organism evidence="2 3">
    <name type="scientific">Haloferula luteola</name>
    <dbReference type="NCBI Taxonomy" id="595692"/>
    <lineage>
        <taxon>Bacteria</taxon>
        <taxon>Pseudomonadati</taxon>
        <taxon>Verrucomicrobiota</taxon>
        <taxon>Verrucomicrobiia</taxon>
        <taxon>Verrucomicrobiales</taxon>
        <taxon>Verrucomicrobiaceae</taxon>
        <taxon>Haloferula</taxon>
    </lineage>
</organism>
<dbReference type="AlphaFoldDB" id="A0A840V9Z8"/>
<dbReference type="GO" id="GO:0020037">
    <property type="term" value="F:heme binding"/>
    <property type="evidence" value="ECO:0007669"/>
    <property type="project" value="InterPro"/>
</dbReference>
<sequence>MKNLRFLPLLPLFLVLAQCATSPAPEVTPSMVKKSSVSAERLENGRQVYRTSCVNCHGRATFGHSDAAYWTAVVPHMADKADLLPADQADVLNYLIACQLEADRGKD</sequence>
<dbReference type="RefSeq" id="WP_184019399.1">
    <property type="nucleotide sequence ID" value="NZ_JACHFD010000012.1"/>
</dbReference>
<evidence type="ECO:0000313" key="2">
    <source>
        <dbReference type="EMBL" id="MBB5352394.1"/>
    </source>
</evidence>
<comment type="caution">
    <text evidence="2">The sequence shown here is derived from an EMBL/GenBank/DDBJ whole genome shotgun (WGS) entry which is preliminary data.</text>
</comment>
<dbReference type="InterPro" id="IPR036909">
    <property type="entry name" value="Cyt_c-like_dom_sf"/>
</dbReference>
<protein>
    <submittedName>
        <fullName evidence="2">Mono/diheme cytochrome c family protein</fullName>
    </submittedName>
</protein>
<keyword evidence="1" id="KW-0732">Signal</keyword>
<dbReference type="GO" id="GO:0009055">
    <property type="term" value="F:electron transfer activity"/>
    <property type="evidence" value="ECO:0007669"/>
    <property type="project" value="InterPro"/>
</dbReference>
<gene>
    <name evidence="2" type="ORF">HNR46_002639</name>
</gene>
<accession>A0A840V9Z8</accession>
<evidence type="ECO:0000256" key="1">
    <source>
        <dbReference type="SAM" id="SignalP"/>
    </source>
</evidence>
<feature type="chain" id="PRO_5032598816" evidence="1">
    <location>
        <begin position="25"/>
        <end position="107"/>
    </location>
</feature>
<evidence type="ECO:0000313" key="3">
    <source>
        <dbReference type="Proteomes" id="UP000557717"/>
    </source>
</evidence>
<proteinExistence type="predicted"/>
<name>A0A840V9Z8_9BACT</name>
<keyword evidence="3" id="KW-1185">Reference proteome</keyword>
<dbReference type="Proteomes" id="UP000557717">
    <property type="component" value="Unassembled WGS sequence"/>
</dbReference>
<feature type="signal peptide" evidence="1">
    <location>
        <begin position="1"/>
        <end position="24"/>
    </location>
</feature>
<dbReference type="EMBL" id="JACHFD010000012">
    <property type="protein sequence ID" value="MBB5352394.1"/>
    <property type="molecule type" value="Genomic_DNA"/>
</dbReference>